<dbReference type="EMBL" id="MPUH01000073">
    <property type="protein sequence ID" value="OMJ91856.1"/>
    <property type="molecule type" value="Genomic_DNA"/>
</dbReference>
<comment type="caution">
    <text evidence="4">The sequence shown here is derived from an EMBL/GenBank/DDBJ whole genome shotgun (WGS) entry which is preliminary data.</text>
</comment>
<evidence type="ECO:0000256" key="2">
    <source>
        <dbReference type="SAM" id="MobiDB-lite"/>
    </source>
</evidence>
<dbReference type="InterPro" id="IPR018490">
    <property type="entry name" value="cNMP-bd_dom_sf"/>
</dbReference>
<name>A0A1R2CS62_9CILI</name>
<feature type="coiled-coil region" evidence="1">
    <location>
        <begin position="497"/>
        <end position="524"/>
    </location>
</feature>
<dbReference type="PROSITE" id="PS50042">
    <property type="entry name" value="CNMP_BINDING_3"/>
    <property type="match status" value="1"/>
</dbReference>
<organism evidence="4 5">
    <name type="scientific">Stentor coeruleus</name>
    <dbReference type="NCBI Taxonomy" id="5963"/>
    <lineage>
        <taxon>Eukaryota</taxon>
        <taxon>Sar</taxon>
        <taxon>Alveolata</taxon>
        <taxon>Ciliophora</taxon>
        <taxon>Postciliodesmatophora</taxon>
        <taxon>Heterotrichea</taxon>
        <taxon>Heterotrichida</taxon>
        <taxon>Stentoridae</taxon>
        <taxon>Stentor</taxon>
    </lineage>
</organism>
<evidence type="ECO:0000259" key="3">
    <source>
        <dbReference type="PROSITE" id="PS50042"/>
    </source>
</evidence>
<feature type="domain" description="Cyclic nucleotide-binding" evidence="3">
    <location>
        <begin position="27"/>
        <end position="112"/>
    </location>
</feature>
<evidence type="ECO:0000256" key="1">
    <source>
        <dbReference type="SAM" id="Coils"/>
    </source>
</evidence>
<dbReference type="SUPFAM" id="SSF51206">
    <property type="entry name" value="cAMP-binding domain-like"/>
    <property type="match status" value="2"/>
</dbReference>
<accession>A0A1R2CS62</accession>
<dbReference type="InterPro" id="IPR014710">
    <property type="entry name" value="RmlC-like_jellyroll"/>
</dbReference>
<dbReference type="CDD" id="cd00038">
    <property type="entry name" value="CAP_ED"/>
    <property type="match status" value="1"/>
</dbReference>
<dbReference type="AlphaFoldDB" id="A0A1R2CS62"/>
<keyword evidence="5" id="KW-1185">Reference proteome</keyword>
<protein>
    <recommendedName>
        <fullName evidence="3">Cyclic nucleotide-binding domain-containing protein</fullName>
    </recommendedName>
</protein>
<keyword evidence="1" id="KW-0175">Coiled coil</keyword>
<dbReference type="Proteomes" id="UP000187209">
    <property type="component" value="Unassembled WGS sequence"/>
</dbReference>
<sequence>MSRTKRPINDIDPIQARLLYKKFSNDLFKSWSCNEINKLSDFSINLKFNPNNTICKRNEGVSWLGIIIEGTCLISIGNEKIGLISEGYTIGNLAVLQAKGGIEHIFDITAKSPGILSIFYIEDIMNIQKKIPELTVKILDLFGLKMLDCFQYQMQGRTVLEKNVLETTEYSTRRKQEFCGLNRVLEEFPEFDRIDIKILSSVFKVLHFKENKIIIKAGTIEDTVFFLVEGELGIPETKEYADIIFGVDNFLNPGMLWNFSIMGLSVGTAICMTRGDFMDIIEKYAWTGGKFLRLLTSCVCKNISYSKSAKFPAPVAMPQNYIELDPRKVIPQPNIAEAANESDEEPDQKNKLPPLYLFPMFETKQQGRYIKELNNSQKDFTKIPNLSMNSFAKSSKIIESPIKSNIKTTTSFGIDTNNMGKSIINLEKQGNLEEKRPDTPENLFLIDKAKKQRIEDMANRRGKRRQGSSSPNGRRSPLKKNVNHDITETFAEIARDLKKDEEENREIIKKIKLIEEENAELMRIIDSESMFVEEKDVRLKKNRVMKDIEKIRYKEENAPRVGKSFNSIISDQAKQNRVFYLAFKYSQKWIEFVRRKKLKNKNTII</sequence>
<evidence type="ECO:0000313" key="5">
    <source>
        <dbReference type="Proteomes" id="UP000187209"/>
    </source>
</evidence>
<dbReference type="Gene3D" id="2.60.120.10">
    <property type="entry name" value="Jelly Rolls"/>
    <property type="match status" value="2"/>
</dbReference>
<evidence type="ECO:0000313" key="4">
    <source>
        <dbReference type="EMBL" id="OMJ91856.1"/>
    </source>
</evidence>
<dbReference type="OrthoDB" id="313304at2759"/>
<reference evidence="4 5" key="1">
    <citation type="submission" date="2016-11" db="EMBL/GenBank/DDBJ databases">
        <title>The macronuclear genome of Stentor coeruleus: a giant cell with tiny introns.</title>
        <authorList>
            <person name="Slabodnick M."/>
            <person name="Ruby J.G."/>
            <person name="Reiff S.B."/>
            <person name="Swart E.C."/>
            <person name="Gosai S."/>
            <person name="Prabakaran S."/>
            <person name="Witkowska E."/>
            <person name="Larue G.E."/>
            <person name="Fisher S."/>
            <person name="Freeman R.M."/>
            <person name="Gunawardena J."/>
            <person name="Chu W."/>
            <person name="Stover N.A."/>
            <person name="Gregory B.D."/>
            <person name="Nowacki M."/>
            <person name="Derisi J."/>
            <person name="Roy S.W."/>
            <person name="Marshall W.F."/>
            <person name="Sood P."/>
        </authorList>
    </citation>
    <scope>NUCLEOTIDE SEQUENCE [LARGE SCALE GENOMIC DNA]</scope>
    <source>
        <strain evidence="4">WM001</strain>
    </source>
</reference>
<dbReference type="InterPro" id="IPR000595">
    <property type="entry name" value="cNMP-bd_dom"/>
</dbReference>
<gene>
    <name evidence="4" type="ORF">SteCoe_5532</name>
</gene>
<feature type="region of interest" description="Disordered" evidence="2">
    <location>
        <begin position="457"/>
        <end position="482"/>
    </location>
</feature>
<proteinExistence type="predicted"/>